<dbReference type="GeneID" id="69638045"/>
<dbReference type="AlphaFoldDB" id="A0A2A2MGZ2"/>
<protein>
    <submittedName>
        <fullName evidence="2">Uncharacterized protein</fullName>
    </submittedName>
</protein>
<feature type="transmembrane region" description="Helical" evidence="1">
    <location>
        <begin position="64"/>
        <end position="83"/>
    </location>
</feature>
<keyword evidence="3" id="KW-1185">Reference proteome</keyword>
<comment type="caution">
    <text evidence="2">The sequence shown here is derived from an EMBL/GenBank/DDBJ whole genome shotgun (WGS) entry which is preliminary data.</text>
</comment>
<keyword evidence="1" id="KW-1133">Transmembrane helix</keyword>
<evidence type="ECO:0000313" key="2">
    <source>
        <dbReference type="EMBL" id="PAV98394.1"/>
    </source>
</evidence>
<reference evidence="2 3" key="1">
    <citation type="submission" date="2017-08" db="EMBL/GenBank/DDBJ databases">
        <title>Draft Genome Sequence of Hafnia alvei CITHA-6 Isolated from Raw Bovine Milk.</title>
        <authorList>
            <person name="Culligan E.P."/>
            <person name="Mcsweeney A."/>
            <person name="O'Doherty C."/>
            <person name="Gleeson E."/>
            <person name="O'Riordan D."/>
            <person name="Sleator R.D."/>
        </authorList>
    </citation>
    <scope>NUCLEOTIDE SEQUENCE [LARGE SCALE GENOMIC DNA]</scope>
    <source>
        <strain evidence="2 3">CITHA-6</strain>
    </source>
</reference>
<dbReference type="EMBL" id="NQMS01000001">
    <property type="protein sequence ID" value="PAV98394.1"/>
    <property type="molecule type" value="Genomic_DNA"/>
</dbReference>
<name>A0A2A2MGZ2_9GAMM</name>
<proteinExistence type="predicted"/>
<keyword evidence="1" id="KW-0812">Transmembrane</keyword>
<sequence length="87" mass="9818">MSIKGLIRWGSISLIMVIYSVFLFGLVLGYYTTLKYVGIEPHEQVTAVRCNAVIDDLTMSFDSLTNAAFFGYFISIALILIIFKKVR</sequence>
<dbReference type="Proteomes" id="UP000218796">
    <property type="component" value="Unassembled WGS sequence"/>
</dbReference>
<feature type="transmembrane region" description="Helical" evidence="1">
    <location>
        <begin position="12"/>
        <end position="31"/>
    </location>
</feature>
<evidence type="ECO:0000256" key="1">
    <source>
        <dbReference type="SAM" id="Phobius"/>
    </source>
</evidence>
<organism evidence="2 3">
    <name type="scientific">Hafnia paralvei</name>
    <dbReference type="NCBI Taxonomy" id="546367"/>
    <lineage>
        <taxon>Bacteria</taxon>
        <taxon>Pseudomonadati</taxon>
        <taxon>Pseudomonadota</taxon>
        <taxon>Gammaproteobacteria</taxon>
        <taxon>Enterobacterales</taxon>
        <taxon>Hafniaceae</taxon>
        <taxon>Hafnia</taxon>
    </lineage>
</organism>
<gene>
    <name evidence="2" type="ORF">CJD50_02680</name>
</gene>
<keyword evidence="1" id="KW-0472">Membrane</keyword>
<dbReference type="RefSeq" id="WP_039189023.1">
    <property type="nucleotide sequence ID" value="NZ_CAUEKQ010000004.1"/>
</dbReference>
<accession>A0A2A2MGZ2</accession>
<evidence type="ECO:0000313" key="3">
    <source>
        <dbReference type="Proteomes" id="UP000218796"/>
    </source>
</evidence>